<dbReference type="Proteomes" id="UP000023152">
    <property type="component" value="Unassembled WGS sequence"/>
</dbReference>
<feature type="compositionally biased region" description="Basic and acidic residues" evidence="1">
    <location>
        <begin position="547"/>
        <end position="559"/>
    </location>
</feature>
<keyword evidence="3" id="KW-1185">Reference proteome</keyword>
<dbReference type="EMBL" id="ASPP01006525">
    <property type="protein sequence ID" value="ETO28693.1"/>
    <property type="molecule type" value="Genomic_DNA"/>
</dbReference>
<comment type="caution">
    <text evidence="2">The sequence shown here is derived from an EMBL/GenBank/DDBJ whole genome shotgun (WGS) entry which is preliminary data.</text>
</comment>
<proteinExistence type="predicted"/>
<evidence type="ECO:0000313" key="3">
    <source>
        <dbReference type="Proteomes" id="UP000023152"/>
    </source>
</evidence>
<organism evidence="2 3">
    <name type="scientific">Reticulomyxa filosa</name>
    <dbReference type="NCBI Taxonomy" id="46433"/>
    <lineage>
        <taxon>Eukaryota</taxon>
        <taxon>Sar</taxon>
        <taxon>Rhizaria</taxon>
        <taxon>Retaria</taxon>
        <taxon>Foraminifera</taxon>
        <taxon>Monothalamids</taxon>
        <taxon>Reticulomyxidae</taxon>
        <taxon>Reticulomyxa</taxon>
    </lineage>
</organism>
<gene>
    <name evidence="2" type="ORF">RFI_08440</name>
</gene>
<sequence length="600" mass="70007">MTKEASKPKETKEVDLGSDFLSFDVPQQYRIKTEHINVNYKKEAKVNEYYKGVIEGKIALNDNSKICKLANELVQQLVEECQNEKSSPFSRLYGVVFGGNLQKKLAVRHKFILRKPKKITVIGDVIFLFRVDKKKPESLKNAKQVQKEIMTWIEQTMKKKKKKEKEEAKSQKDFKIASCSDQFITITSKEGRLNVSVAYTYEKRVYCGFHFKDEKKHVYICTPEELKMCVKDLFTHYKDYKIQLLQLLQQQQQQQQQEDIEFCNRNMSAALTMLSTYYMREEHIGGNTRLAILLIKAWKYYLLRRMSALEFLSDVAIELLCVYAQHLLVQDVLQQGRSAAGRQAQGQAQMEEKETEKHKSIQMRQDISILDVVQQFLVLLIYIAERVTSGKPCILLWPYQEVPFETLVTQNDVLTWLKTQDVHALKSTVFLIDNTLFFSPSFPSSTCIYVCKGNFKKDSEKYNYAENVTSDINVKMWKKWSEQAKIALDYLLTDDPKQWIDSLVYCKDKSACLSITFFLPLFKSIDSSANQKKKKKILDEQMENEEIEKMRDQEEKENSSDPEITTTEDKQEIAKMRAIEHCFSQGENSLDENLQKTEFT</sequence>
<reference evidence="2 3" key="1">
    <citation type="journal article" date="2013" name="Curr. Biol.">
        <title>The Genome of the Foraminiferan Reticulomyxa filosa.</title>
        <authorList>
            <person name="Glockner G."/>
            <person name="Hulsmann N."/>
            <person name="Schleicher M."/>
            <person name="Noegel A.A."/>
            <person name="Eichinger L."/>
            <person name="Gallinger C."/>
            <person name="Pawlowski J."/>
            <person name="Sierra R."/>
            <person name="Euteneuer U."/>
            <person name="Pillet L."/>
            <person name="Moustafa A."/>
            <person name="Platzer M."/>
            <person name="Groth M."/>
            <person name="Szafranski K."/>
            <person name="Schliwa M."/>
        </authorList>
    </citation>
    <scope>NUCLEOTIDE SEQUENCE [LARGE SCALE GENOMIC DNA]</scope>
</reference>
<evidence type="ECO:0000256" key="1">
    <source>
        <dbReference type="SAM" id="MobiDB-lite"/>
    </source>
</evidence>
<accession>X6NRX8</accession>
<feature type="region of interest" description="Disordered" evidence="1">
    <location>
        <begin position="533"/>
        <end position="571"/>
    </location>
</feature>
<dbReference type="AlphaFoldDB" id="X6NRX8"/>
<evidence type="ECO:0000313" key="2">
    <source>
        <dbReference type="EMBL" id="ETO28693.1"/>
    </source>
</evidence>
<name>X6NRX8_RETFI</name>
<protein>
    <submittedName>
        <fullName evidence="2">Uncharacterized protein</fullName>
    </submittedName>
</protein>